<proteinExistence type="inferred from homology"/>
<dbReference type="InterPro" id="IPR002104">
    <property type="entry name" value="Integrase_catalytic"/>
</dbReference>
<dbReference type="Pfam" id="PF00589">
    <property type="entry name" value="Phage_integrase"/>
    <property type="match status" value="1"/>
</dbReference>
<feature type="domain" description="Tyr recombinase" evidence="4">
    <location>
        <begin position="309"/>
        <end position="517"/>
    </location>
</feature>
<protein>
    <submittedName>
        <fullName evidence="5">Tyrosine-type recombinase/integrase</fullName>
    </submittedName>
</protein>
<evidence type="ECO:0000256" key="1">
    <source>
        <dbReference type="ARBA" id="ARBA00008857"/>
    </source>
</evidence>
<evidence type="ECO:0000313" key="6">
    <source>
        <dbReference type="Proteomes" id="UP000477920"/>
    </source>
</evidence>
<dbReference type="Gene3D" id="1.10.443.10">
    <property type="entry name" value="Intergrase catalytic core"/>
    <property type="match status" value="1"/>
</dbReference>
<dbReference type="PANTHER" id="PTHR30349">
    <property type="entry name" value="PHAGE INTEGRASE-RELATED"/>
    <property type="match status" value="1"/>
</dbReference>
<keyword evidence="2" id="KW-0238">DNA-binding</keyword>
<dbReference type="InterPro" id="IPR013762">
    <property type="entry name" value="Integrase-like_cat_sf"/>
</dbReference>
<dbReference type="PANTHER" id="PTHR30349:SF41">
    <property type="entry name" value="INTEGRASE_RECOMBINASE PROTEIN MJ0367-RELATED"/>
    <property type="match status" value="1"/>
</dbReference>
<sequence>MIVSNFKPDVTNLKVREIVTSLKSPWNDDVWLLSSQVFREYGKIEEKGATKNSTIRFNSLPNLVSLEAKYFLFHGLSNYRFSIRTIYTYGQTFKRLGRFLEKHYFNINSFIDIPFEKALSKYKFFLRQERISSIKANIHFFTTFFEFLYDFYDMRDEFDKDIWDVRNIPHASVEINYSRFKLNFESIHKKFRTVVKQYCWYSLTFKSSGRIYNADLVGIKCFFNFISTHFGHWNDLSALSRKEFEKFLVFFHTSFRNCTDSTKHPYISGVKLFLEYLQKNELPIGPTKPILSIIFPEDIPPKKRNLNENEIKYIPEDILNQLQNLLNYDPSKLIPKMTGKELEYVPIIVLLIATGWRISDILNLRYDNCLIVINSEKYYLQGDINKTKVNNHRVPVDKDVAMVLQTVIESTKAKSNDQNNPNHFLFVRTRGKRMGRPFATTSVQRNLNNWAFRYNIVDSKGEVFHFRNHAFRHSKGVELINLGMNLTHIMKWFAHASPEMTLTYAKLADDTLRKEWEKAIKKKGPLLKVNISQGTVQEIKLDDDLIHWEYIKSNIEAAKVPLGYCMASKKEGCPFVITPCLDSCPNFCTTPEHIPEFEKEIQNVKEVIERTKDMPIFNGKNQKQLENLNRIRDLLSNGASYNGVNAKKVLLDAKISKENFIHES</sequence>
<keyword evidence="3" id="KW-0233">DNA recombination</keyword>
<evidence type="ECO:0000256" key="3">
    <source>
        <dbReference type="ARBA" id="ARBA00023172"/>
    </source>
</evidence>
<dbReference type="GO" id="GO:0003677">
    <property type="term" value="F:DNA binding"/>
    <property type="evidence" value="ECO:0007669"/>
    <property type="project" value="UniProtKB-KW"/>
</dbReference>
<comment type="similarity">
    <text evidence="1">Belongs to the 'phage' integrase family.</text>
</comment>
<reference evidence="5 6" key="1">
    <citation type="submission" date="2019-10" db="EMBL/GenBank/DDBJ databases">
        <title>Bacillus from the desert of Cuatro Cinegas, Coahuila.</title>
        <authorList>
            <person name="Olmedo-Alvarez G."/>
            <person name="Saldana S."/>
            <person name="Barcelo D."/>
        </authorList>
    </citation>
    <scope>NUCLEOTIDE SEQUENCE [LARGE SCALE GENOMIC DNA]</scope>
    <source>
        <strain evidence="5 6">CH101a_3T</strain>
    </source>
</reference>
<evidence type="ECO:0000259" key="4">
    <source>
        <dbReference type="PROSITE" id="PS51898"/>
    </source>
</evidence>
<dbReference type="EMBL" id="WBPB01000010">
    <property type="protein sequence ID" value="KAB2501028.1"/>
    <property type="molecule type" value="Genomic_DNA"/>
</dbReference>
<dbReference type="InterPro" id="IPR011010">
    <property type="entry name" value="DNA_brk_join_enz"/>
</dbReference>
<dbReference type="RefSeq" id="WP_151639589.1">
    <property type="nucleotide sequence ID" value="NZ_WBPB01000010.1"/>
</dbReference>
<evidence type="ECO:0000313" key="5">
    <source>
        <dbReference type="EMBL" id="KAB2501028.1"/>
    </source>
</evidence>
<dbReference type="InterPro" id="IPR050090">
    <property type="entry name" value="Tyrosine_recombinase_XerCD"/>
</dbReference>
<dbReference type="Proteomes" id="UP000477920">
    <property type="component" value="Unassembled WGS sequence"/>
</dbReference>
<organism evidence="5 6">
    <name type="scientific">Bacillus cereus</name>
    <dbReference type="NCBI Taxonomy" id="1396"/>
    <lineage>
        <taxon>Bacteria</taxon>
        <taxon>Bacillati</taxon>
        <taxon>Bacillota</taxon>
        <taxon>Bacilli</taxon>
        <taxon>Bacillales</taxon>
        <taxon>Bacillaceae</taxon>
        <taxon>Bacillus</taxon>
        <taxon>Bacillus cereus group</taxon>
    </lineage>
</organism>
<dbReference type="AlphaFoldDB" id="A0AB34DL86"/>
<dbReference type="GO" id="GO:0006310">
    <property type="term" value="P:DNA recombination"/>
    <property type="evidence" value="ECO:0007669"/>
    <property type="project" value="UniProtKB-KW"/>
</dbReference>
<dbReference type="GO" id="GO:0015074">
    <property type="term" value="P:DNA integration"/>
    <property type="evidence" value="ECO:0007669"/>
    <property type="project" value="InterPro"/>
</dbReference>
<comment type="caution">
    <text evidence="5">The sequence shown here is derived from an EMBL/GenBank/DDBJ whole genome shotgun (WGS) entry which is preliminary data.</text>
</comment>
<accession>A0AB34DL86</accession>
<evidence type="ECO:0000256" key="2">
    <source>
        <dbReference type="ARBA" id="ARBA00023125"/>
    </source>
</evidence>
<dbReference type="PROSITE" id="PS51898">
    <property type="entry name" value="TYR_RECOMBINASE"/>
    <property type="match status" value="1"/>
</dbReference>
<dbReference type="SUPFAM" id="SSF56349">
    <property type="entry name" value="DNA breaking-rejoining enzymes"/>
    <property type="match status" value="1"/>
</dbReference>
<gene>
    <name evidence="5" type="ORF">F8158_05580</name>
</gene>
<name>A0AB34DL86_BACCE</name>